<dbReference type="InterPro" id="IPR006675">
    <property type="entry name" value="HDIG_dom"/>
</dbReference>
<protein>
    <submittedName>
        <fullName evidence="3">HDIG domain-containing protein</fullName>
    </submittedName>
    <submittedName>
        <fullName evidence="2">Phosphohydrolase</fullName>
    </submittedName>
</protein>
<dbReference type="STRING" id="306540.SAMN05421839_1463"/>
<sequence length="360" mass="40684">MRLIAAKSLEEGNELAKPIYNDRGQVLIQKNIKLTKAMINRLLHLGVTFVYVKDAISDDIIIHSPVSEEVKIESMQTVKSVFNSFKSNGFKDKGFLFSKVNENMTELVDTIITQIQRDQEVLSIMSDIFISDDYLFSHSVNVTMYAVALANEMKMTQKQIRQLGLGAMLHDVGKVFLPEEILKKAGKLNDFEFDLIKTHPELGFEFLRSSSDLPLLVAHCAYQHHERMDGSGYPRGLVGDEIHLFGKVLGVADVFDAVTSQRVYRDAMLPQEGLDILFSGSGTLFEPEMVRLFRDTIAVYPNGVTIELSDNRRAIVVRQNHKLYNRPVVRVFSENNQVVTPYDLDLATKNNVTVTGYKMS</sequence>
<dbReference type="PANTHER" id="PTHR43155:SF2">
    <property type="entry name" value="CYCLIC DI-GMP PHOSPHODIESTERASE PA4108"/>
    <property type="match status" value="1"/>
</dbReference>
<reference evidence="3 4" key="1">
    <citation type="submission" date="2016-10" db="EMBL/GenBank/DDBJ databases">
        <authorList>
            <person name="de Groot N.N."/>
        </authorList>
    </citation>
    <scope>NUCLEOTIDE SEQUENCE [LARGE SCALE GENOMIC DNA]</scope>
    <source>
        <strain evidence="3 4">DSM 17073</strain>
    </source>
</reference>
<dbReference type="SUPFAM" id="SSF109604">
    <property type="entry name" value="HD-domain/PDEase-like"/>
    <property type="match status" value="1"/>
</dbReference>
<dbReference type="SMART" id="SM00471">
    <property type="entry name" value="HDc"/>
    <property type="match status" value="1"/>
</dbReference>
<dbReference type="EMBL" id="FOXC01000046">
    <property type="protein sequence ID" value="SFP71133.1"/>
    <property type="molecule type" value="Genomic_DNA"/>
</dbReference>
<reference evidence="2 5" key="2">
    <citation type="submission" date="2019-07" db="EMBL/GenBank/DDBJ databases">
        <title>Whole genome shotgun sequence of Halolactibacillus halophilus NBRC 100868.</title>
        <authorList>
            <person name="Hosoyama A."/>
            <person name="Uohara A."/>
            <person name="Ohji S."/>
            <person name="Ichikawa N."/>
        </authorList>
    </citation>
    <scope>NUCLEOTIDE SEQUENCE [LARGE SCALE GENOMIC DNA]</scope>
    <source>
        <strain evidence="2 5">NBRC 100868</strain>
    </source>
</reference>
<dbReference type="PANTHER" id="PTHR43155">
    <property type="entry name" value="CYCLIC DI-GMP PHOSPHODIESTERASE PA4108-RELATED"/>
    <property type="match status" value="1"/>
</dbReference>
<evidence type="ECO:0000313" key="2">
    <source>
        <dbReference type="EMBL" id="GEM02605.1"/>
    </source>
</evidence>
<proteinExistence type="predicted"/>
<dbReference type="PROSITE" id="PS51832">
    <property type="entry name" value="HD_GYP"/>
    <property type="match status" value="1"/>
</dbReference>
<dbReference type="Proteomes" id="UP000242243">
    <property type="component" value="Unassembled WGS sequence"/>
</dbReference>
<evidence type="ECO:0000313" key="5">
    <source>
        <dbReference type="Proteomes" id="UP000321547"/>
    </source>
</evidence>
<dbReference type="Pfam" id="PF13487">
    <property type="entry name" value="HD_5"/>
    <property type="match status" value="1"/>
</dbReference>
<organism evidence="3 4">
    <name type="scientific">Halolactibacillus halophilus</name>
    <dbReference type="NCBI Taxonomy" id="306540"/>
    <lineage>
        <taxon>Bacteria</taxon>
        <taxon>Bacillati</taxon>
        <taxon>Bacillota</taxon>
        <taxon>Bacilli</taxon>
        <taxon>Bacillales</taxon>
        <taxon>Bacillaceae</taxon>
        <taxon>Halolactibacillus</taxon>
    </lineage>
</organism>
<feature type="domain" description="HD-GYP" evidence="1">
    <location>
        <begin position="113"/>
        <end position="309"/>
    </location>
</feature>
<dbReference type="InterPro" id="IPR003607">
    <property type="entry name" value="HD/PDEase_dom"/>
</dbReference>
<dbReference type="NCBIfam" id="TIGR00277">
    <property type="entry name" value="HDIG"/>
    <property type="match status" value="1"/>
</dbReference>
<dbReference type="RefSeq" id="WP_089833655.1">
    <property type="nucleotide sequence ID" value="NZ_BJWI01000046.1"/>
</dbReference>
<dbReference type="OrthoDB" id="2985535at2"/>
<dbReference type="Proteomes" id="UP000321547">
    <property type="component" value="Unassembled WGS sequence"/>
</dbReference>
<evidence type="ECO:0000313" key="3">
    <source>
        <dbReference type="EMBL" id="SFP71133.1"/>
    </source>
</evidence>
<gene>
    <name evidence="2" type="ORF">HHA03_21370</name>
    <name evidence="3" type="ORF">SAMN05421839_1463</name>
</gene>
<accession>A0A1I5SK95</accession>
<dbReference type="InterPro" id="IPR037522">
    <property type="entry name" value="HD_GYP_dom"/>
</dbReference>
<dbReference type="AlphaFoldDB" id="A0A1I5SK95"/>
<evidence type="ECO:0000313" key="4">
    <source>
        <dbReference type="Proteomes" id="UP000242243"/>
    </source>
</evidence>
<keyword evidence="5" id="KW-1185">Reference proteome</keyword>
<dbReference type="Gene3D" id="1.10.3210.10">
    <property type="entry name" value="Hypothetical protein af1432"/>
    <property type="match status" value="1"/>
</dbReference>
<dbReference type="CDD" id="cd00077">
    <property type="entry name" value="HDc"/>
    <property type="match status" value="1"/>
</dbReference>
<evidence type="ECO:0000259" key="1">
    <source>
        <dbReference type="PROSITE" id="PS51832"/>
    </source>
</evidence>
<name>A0A1I5SK95_9BACI</name>
<dbReference type="EMBL" id="BJWI01000046">
    <property type="protein sequence ID" value="GEM02605.1"/>
    <property type="molecule type" value="Genomic_DNA"/>
</dbReference>